<organism evidence="2 3">
    <name type="scientific">Dehalococcoides mccartyi</name>
    <dbReference type="NCBI Taxonomy" id="61435"/>
    <lineage>
        <taxon>Bacteria</taxon>
        <taxon>Bacillati</taxon>
        <taxon>Chloroflexota</taxon>
        <taxon>Dehalococcoidia</taxon>
        <taxon>Dehalococcoidales</taxon>
        <taxon>Dehalococcoidaceae</taxon>
        <taxon>Dehalococcoides</taxon>
    </lineage>
</organism>
<sequence>MKIKLLKYRQKQGGFTLVELLVALAITGLIMAGLTTSVFQLFTITQRSSDHMTIIRHLDITSSWLSNDIQMANEQPAWDSGTHTLTIKQTRSLADPTDPESAITDHIVTYTYNTATGTLTRTQLRLLDNSTQISLIAEYVSGIMYEDELASNERLPSAVDIKIIITLNTQTEERILHIKPRISST</sequence>
<evidence type="ECO:0000313" key="2">
    <source>
        <dbReference type="EMBL" id="KSV17998.1"/>
    </source>
</evidence>
<keyword evidence="1" id="KW-1133">Transmembrane helix</keyword>
<dbReference type="EMBL" id="JGYD01000018">
    <property type="protein sequence ID" value="KSV17998.1"/>
    <property type="molecule type" value="Genomic_DNA"/>
</dbReference>
<dbReference type="PROSITE" id="PS00409">
    <property type="entry name" value="PROKAR_NTER_METHYL"/>
    <property type="match status" value="1"/>
</dbReference>
<dbReference type="Pfam" id="PF07963">
    <property type="entry name" value="N_methyl"/>
    <property type="match status" value="1"/>
</dbReference>
<dbReference type="NCBIfam" id="TIGR02532">
    <property type="entry name" value="IV_pilin_GFxxxE"/>
    <property type="match status" value="1"/>
</dbReference>
<evidence type="ECO:0000256" key="1">
    <source>
        <dbReference type="SAM" id="Phobius"/>
    </source>
</evidence>
<reference evidence="2 3" key="1">
    <citation type="journal article" date="2015" name="Sci. Rep.">
        <title>A comparative genomics and reductive dehalogenase gene transcription study of two chloroethene-respiring bacteria, Dehalococcoides mccartyi strains MB and 11a.</title>
        <authorList>
            <person name="Low A."/>
            <person name="Shen Z."/>
            <person name="Cheng D."/>
            <person name="Rogers M.J."/>
            <person name="Lee P.K."/>
            <person name="He J."/>
        </authorList>
    </citation>
    <scope>NUCLEOTIDE SEQUENCE [LARGE SCALE GENOMIC DNA]</scope>
    <source>
        <strain evidence="2 3">MB</strain>
    </source>
</reference>
<feature type="transmembrane region" description="Helical" evidence="1">
    <location>
        <begin position="20"/>
        <end position="42"/>
    </location>
</feature>
<keyword evidence="1" id="KW-0472">Membrane</keyword>
<dbReference type="RefSeq" id="WP_058292490.1">
    <property type="nucleotide sequence ID" value="NZ_JGYD01000018.1"/>
</dbReference>
<comment type="caution">
    <text evidence="2">The sequence shown here is derived from an EMBL/GenBank/DDBJ whole genome shotgun (WGS) entry which is preliminary data.</text>
</comment>
<gene>
    <name evidence="2" type="ORF">DA01_04980</name>
</gene>
<dbReference type="OrthoDB" id="9151668at2"/>
<keyword evidence="1" id="KW-0812">Transmembrane</keyword>
<proteinExistence type="predicted"/>
<accession>A0A0V8M2K7</accession>
<dbReference type="InterPro" id="IPR012902">
    <property type="entry name" value="N_methyl_site"/>
</dbReference>
<name>A0A0V8M2K7_9CHLR</name>
<evidence type="ECO:0000313" key="3">
    <source>
        <dbReference type="Proteomes" id="UP000053577"/>
    </source>
</evidence>
<dbReference type="Proteomes" id="UP000053577">
    <property type="component" value="Unassembled WGS sequence"/>
</dbReference>
<dbReference type="PATRIC" id="fig|61435.5.peg.981"/>
<protein>
    <submittedName>
        <fullName evidence="2">Secretion system protein</fullName>
    </submittedName>
</protein>
<dbReference type="AlphaFoldDB" id="A0A0V8M2K7"/>